<sequence>MLKNKIHVAALIIFVGCFAIHNISYGQFSSSTYSSLGVGVFNNSGLTHNQGMGGMGISFGNSYSVNHVNPAISVKNGAYAFQSAFNYNKLTAATELSSEDLDGGGLSYVAMSFPVIPRRFTVGLGLNQLTGVDYNITVNSPVVNTDLVSKNTIVGTGGLSQVYLQSGFQVYKNFSLGIEGAYTFGSTIRNNQLNLLDADLAPVGISTEYYERLTFSDVVLKGGAYYAQSLGNQQYLNIGAIYQVFGNVNGREFAKVAESGQASIPNSPGDVISDNVSGNVFIPAKLGYGVTYEKINKFAVGIEAQFQDFSSYRAFNASLPSENMGKSFKFSLGGQYIPNAFSLESLLSRSTIRAGIEYERLPFMVNQNNVDDIGINFGTSIPIYSLSLLNLAVKAGTRGTVNNGLVRENYIKVSLGLSINDNSWFYKKVFE</sequence>
<dbReference type="EMBL" id="CP012040">
    <property type="protein sequence ID" value="AKP50475.1"/>
    <property type="molecule type" value="Genomic_DNA"/>
</dbReference>
<dbReference type="KEGG" id="camu:CA2015_1021"/>
<accession>A0A0H4PBI7</accession>
<dbReference type="PROSITE" id="PS51257">
    <property type="entry name" value="PROKAR_LIPOPROTEIN"/>
    <property type="match status" value="1"/>
</dbReference>
<proteinExistence type="predicted"/>
<name>A0A0H4PBI7_9BACT</name>
<evidence type="ECO:0000313" key="1">
    <source>
        <dbReference type="EMBL" id="AKP50475.1"/>
    </source>
</evidence>
<gene>
    <name evidence="1" type="ORF">CA2015_1021</name>
</gene>
<evidence type="ECO:0000313" key="2">
    <source>
        <dbReference type="Proteomes" id="UP000036520"/>
    </source>
</evidence>
<dbReference type="Proteomes" id="UP000036520">
    <property type="component" value="Chromosome"/>
</dbReference>
<organism evidence="1 2">
    <name type="scientific">Cyclobacterium amurskyense</name>
    <dbReference type="NCBI Taxonomy" id="320787"/>
    <lineage>
        <taxon>Bacteria</taxon>
        <taxon>Pseudomonadati</taxon>
        <taxon>Bacteroidota</taxon>
        <taxon>Cytophagia</taxon>
        <taxon>Cytophagales</taxon>
        <taxon>Cyclobacteriaceae</taxon>
        <taxon>Cyclobacterium</taxon>
    </lineage>
</organism>
<dbReference type="OrthoDB" id="1491239at2"/>
<dbReference type="STRING" id="320787.CA2015_1021"/>
<dbReference type="Gene3D" id="2.40.160.60">
    <property type="entry name" value="Outer membrane protein transport protein (OMPP1/FadL/TodX)"/>
    <property type="match status" value="1"/>
</dbReference>
<reference evidence="1 2" key="1">
    <citation type="submission" date="2015-07" db="EMBL/GenBank/DDBJ databases">
        <authorList>
            <person name="Kim K.M."/>
        </authorList>
    </citation>
    <scope>NUCLEOTIDE SEQUENCE [LARGE SCALE GENOMIC DNA]</scope>
    <source>
        <strain evidence="1 2">KCTC 12363</strain>
    </source>
</reference>
<keyword evidence="2" id="KW-1185">Reference proteome</keyword>
<protein>
    <submittedName>
        <fullName evidence="1">Putative outer membrane protein</fullName>
    </submittedName>
</protein>
<dbReference type="RefSeq" id="WP_084011646.1">
    <property type="nucleotide sequence ID" value="NZ_CP012040.1"/>
</dbReference>
<dbReference type="AlphaFoldDB" id="A0A0H4PBI7"/>